<proteinExistence type="predicted"/>
<dbReference type="AlphaFoldDB" id="A0A1F6BFK4"/>
<comment type="caution">
    <text evidence="1">The sequence shown here is derived from an EMBL/GenBank/DDBJ whole genome shotgun (WGS) entry which is preliminary data.</text>
</comment>
<gene>
    <name evidence="1" type="ORF">A2363_04195</name>
</gene>
<reference evidence="1 2" key="1">
    <citation type="journal article" date="2016" name="Nat. Commun.">
        <title>Thousands of microbial genomes shed light on interconnected biogeochemical processes in an aquifer system.</title>
        <authorList>
            <person name="Anantharaman K."/>
            <person name="Brown C.T."/>
            <person name="Hug L.A."/>
            <person name="Sharon I."/>
            <person name="Castelle C.J."/>
            <person name="Probst A.J."/>
            <person name="Thomas B.C."/>
            <person name="Singh A."/>
            <person name="Wilkins M.J."/>
            <person name="Karaoz U."/>
            <person name="Brodie E.L."/>
            <person name="Williams K.H."/>
            <person name="Hubbard S.S."/>
            <person name="Banfield J.F."/>
        </authorList>
    </citation>
    <scope>NUCLEOTIDE SEQUENCE [LARGE SCALE GENOMIC DNA]</scope>
</reference>
<dbReference type="STRING" id="1798401.A2363_04195"/>
<dbReference type="Proteomes" id="UP000176186">
    <property type="component" value="Unassembled WGS sequence"/>
</dbReference>
<dbReference type="EMBL" id="MFKE01000008">
    <property type="protein sequence ID" value="OGG35690.1"/>
    <property type="molecule type" value="Genomic_DNA"/>
</dbReference>
<organism evidence="1 2">
    <name type="scientific">Candidatus Gottesmanbacteria bacterium RIFOXYB1_FULL_47_11</name>
    <dbReference type="NCBI Taxonomy" id="1798401"/>
    <lineage>
        <taxon>Bacteria</taxon>
        <taxon>Candidatus Gottesmaniibacteriota</taxon>
    </lineage>
</organism>
<sequence>MVQSKPSPPPGDTKHMFDRFRKEAGIIIRNPDKYIPEVVRKIQEKIEEVFTACDPKDLHTSPDGNRREWRGKIDSEFFPESLSTQLSIRHEKDKNTYEVSWVYIDKDRNPNTQISETYTLSPITVFHADHLTREQFYLRANSPYIKKLTNTIAYVKQHIESSRQAGGQARPKKG</sequence>
<evidence type="ECO:0000313" key="2">
    <source>
        <dbReference type="Proteomes" id="UP000176186"/>
    </source>
</evidence>
<protein>
    <submittedName>
        <fullName evidence="1">Uncharacterized protein</fullName>
    </submittedName>
</protein>
<accession>A0A1F6BFK4</accession>
<evidence type="ECO:0000313" key="1">
    <source>
        <dbReference type="EMBL" id="OGG35690.1"/>
    </source>
</evidence>
<name>A0A1F6BFK4_9BACT</name>